<dbReference type="GO" id="GO:0005737">
    <property type="term" value="C:cytoplasm"/>
    <property type="evidence" value="ECO:0000318"/>
    <property type="project" value="GO_Central"/>
</dbReference>
<name>Q75FB6_EREGS</name>
<dbReference type="RefSeq" id="NP_982357.1">
    <property type="nucleotide sequence ID" value="NM_207710.1"/>
</dbReference>
<dbReference type="GeneID" id="4618662"/>
<dbReference type="GO" id="GO:0010971">
    <property type="term" value="P:positive regulation of G2/M transition of mitotic cell cycle"/>
    <property type="evidence" value="ECO:0000318"/>
    <property type="project" value="GO_Central"/>
</dbReference>
<dbReference type="InParanoid" id="Q75FB6"/>
<evidence type="ECO:0000256" key="1">
    <source>
        <dbReference type="SAM" id="MobiDB-lite"/>
    </source>
</evidence>
<feature type="compositionally biased region" description="Polar residues" evidence="1">
    <location>
        <begin position="498"/>
        <end position="514"/>
    </location>
</feature>
<dbReference type="FunCoup" id="Q75FB6">
    <property type="interactions" value="190"/>
</dbReference>
<feature type="compositionally biased region" description="Polar residues" evidence="1">
    <location>
        <begin position="734"/>
        <end position="770"/>
    </location>
</feature>
<feature type="compositionally biased region" description="Polar residues" evidence="1">
    <location>
        <begin position="701"/>
        <end position="718"/>
    </location>
</feature>
<dbReference type="OMA" id="SKFNTYK"/>
<dbReference type="OrthoDB" id="5589766at2759"/>
<feature type="compositionally biased region" description="Polar residues" evidence="1">
    <location>
        <begin position="590"/>
        <end position="600"/>
    </location>
</feature>
<dbReference type="PANTHER" id="PTHR28089">
    <property type="entry name" value="PROTEIN ZDS1-RELATED"/>
    <property type="match status" value="1"/>
</dbReference>
<feature type="compositionally biased region" description="Polar residues" evidence="1">
    <location>
        <begin position="799"/>
        <end position="825"/>
    </location>
</feature>
<gene>
    <name evidence="3" type="ORF">AGOS_AAL185W</name>
</gene>
<dbReference type="EMBL" id="AE016814">
    <property type="protein sequence ID" value="AAS50181.1"/>
    <property type="molecule type" value="Genomic_DNA"/>
</dbReference>
<dbReference type="HOGENOM" id="CLU_011999_0_0_1"/>
<evidence type="ECO:0000313" key="3">
    <source>
        <dbReference type="EMBL" id="AAS50181.1"/>
    </source>
</evidence>
<feature type="compositionally biased region" description="Polar residues" evidence="1">
    <location>
        <begin position="777"/>
        <end position="790"/>
    </location>
</feature>
<feature type="compositionally biased region" description="Basic and acidic residues" evidence="1">
    <location>
        <begin position="674"/>
        <end position="691"/>
    </location>
</feature>
<feature type="region of interest" description="Disordered" evidence="1">
    <location>
        <begin position="176"/>
        <end position="225"/>
    </location>
</feature>
<dbReference type="eggNOG" id="ENOG502RC08">
    <property type="taxonomic scope" value="Eukaryota"/>
</dbReference>
<reference evidence="3 4" key="1">
    <citation type="journal article" date="2004" name="Science">
        <title>The Ashbya gossypii genome as a tool for mapping the ancient Saccharomyces cerevisiae genome.</title>
        <authorList>
            <person name="Dietrich F.S."/>
            <person name="Voegeli S."/>
            <person name="Brachat S."/>
            <person name="Lerch A."/>
            <person name="Gates K."/>
            <person name="Steiner S."/>
            <person name="Mohr C."/>
            <person name="Pohlmann R."/>
            <person name="Luedi P."/>
            <person name="Choi S."/>
            <person name="Wing R.A."/>
            <person name="Flavier A."/>
            <person name="Gaffney T.D."/>
            <person name="Philippsen P."/>
        </authorList>
    </citation>
    <scope>NUCLEOTIDE SEQUENCE [LARGE SCALE GENOMIC DNA]</scope>
    <source>
        <strain evidence="4">ATCC 10895 / CBS 109.51 / FGSC 9923 / NRRL Y-1056</strain>
    </source>
</reference>
<feature type="region of interest" description="Disordered" evidence="1">
    <location>
        <begin position="417"/>
        <end position="516"/>
    </location>
</feature>
<dbReference type="STRING" id="284811.Q75FB6"/>
<feature type="compositionally biased region" description="Polar residues" evidence="1">
    <location>
        <begin position="463"/>
        <end position="477"/>
    </location>
</feature>
<feature type="region of interest" description="Disordered" evidence="1">
    <location>
        <begin position="536"/>
        <end position="559"/>
    </location>
</feature>
<feature type="compositionally biased region" description="Polar residues" evidence="1">
    <location>
        <begin position="271"/>
        <end position="289"/>
    </location>
</feature>
<accession>Q75FB6</accession>
<dbReference type="SMART" id="SM01327">
    <property type="entry name" value="Zds_C"/>
    <property type="match status" value="1"/>
</dbReference>
<evidence type="ECO:0000313" key="4">
    <source>
        <dbReference type="Proteomes" id="UP000000591"/>
    </source>
</evidence>
<feature type="region of interest" description="Disordered" evidence="1">
    <location>
        <begin position="588"/>
        <end position="896"/>
    </location>
</feature>
<dbReference type="KEGG" id="ago:AGOS_AAL185W"/>
<dbReference type="AlphaFoldDB" id="Q75FB6"/>
<dbReference type="InterPro" id="IPR013941">
    <property type="entry name" value="ZDS1_C"/>
</dbReference>
<sequence>MKADYTARASKTRGGQKVGGVRRESAGQGMSMSEDEFQAAQVRQRRSKSCAGPLEGVQERVLRAHTRQAKEKRKSEVLIAAQSLDYELQNVKNLKRISIGSMDLLMDPEMEFRMNGAAVSPSASPRNSLTEESLEWFQLSAEQEQGGELPLHAESIDAHSSAGGSSDTARDELLTSASSVVPSEELSCSHPLSPPAAAKKSTLMSSRSKLGRQHTDTTHTKQATGEPFSSNLLWVRADQHPNVKPENYLELVHDTLNNLRIGARHGRGDSPVQQSNTPVANGESSTASARSLVRKQSRLRKSFTEVEAIEESQFTDSIGSEIPVGKRMRVSSLKEITEELTRISNNAGLTDSDAITLARTLGIGSQSADEHATFSECVPSAEAEENEYASSILAKNGLAIPARSSLRRSKFTTYRIRSAGSDSSPPENKSTSSSSLAAAYERNSRSPKMQKAAFKGSHPRLSGENTSLAPQSPNSINDIYDHYNTSDTDDGSPELQGSPVTHTSDASFTSSPNIASGEHCARNAHKISPISVSQLSATSSSSTSPGSSKSAESTKSWTFDQKSPLRSITLNSSTKGHKISAEKKKGWSWFGNSRRPSSESVLLPGTDSEGCPMDESQPIQSEEYPLKHPISPVSDETPRRGNHSRNRHQTSSPEELEIGWTETSLTTLDGDTEQDGKPQHPKTKEKLEKKFMKIFKKRSGTGLSQDTPNQGEESSLKATSRIRRSRESKRQTDEPSASLTTSVSLNNHNNGRKSVSISRPTWQRTESSYNGDKGKGSITSLQPAVSVTSSRDSHEQTRQDPQPQSLVTKMDGSSSNGVTVSSQRAGFSKKGRSKTSHSRSKLSTSHDIAPVDNRPSDVDQKSTEANNTLSSRAEDSHPSLDPGKSALGPGEIAHSLPPRKLRFDDVLRPEKPNSPMKFTPSAFGFPLPPLTVSTVIMFDHRLPIYVERAIYRLSHLKLSDPKRELRQQVLLSNFMYSYLNLVNHSLYLQQIEEDKNQGIQFESTDNMASSSGVVPEKW</sequence>
<organism evidence="3 4">
    <name type="scientific">Eremothecium gossypii (strain ATCC 10895 / CBS 109.51 / FGSC 9923 / NRRL Y-1056)</name>
    <name type="common">Yeast</name>
    <name type="synonym">Ashbya gossypii</name>
    <dbReference type="NCBI Taxonomy" id="284811"/>
    <lineage>
        <taxon>Eukaryota</taxon>
        <taxon>Fungi</taxon>
        <taxon>Dikarya</taxon>
        <taxon>Ascomycota</taxon>
        <taxon>Saccharomycotina</taxon>
        <taxon>Saccharomycetes</taxon>
        <taxon>Saccharomycetales</taxon>
        <taxon>Saccharomycetaceae</taxon>
        <taxon>Eremothecium</taxon>
    </lineage>
</organism>
<feature type="region of interest" description="Disordered" evidence="1">
    <location>
        <begin position="1"/>
        <end position="51"/>
    </location>
</feature>
<feature type="compositionally biased region" description="Basic residues" evidence="1">
    <location>
        <begin position="827"/>
        <end position="840"/>
    </location>
</feature>
<feature type="compositionally biased region" description="Low complexity" evidence="1">
    <location>
        <begin position="536"/>
        <end position="558"/>
    </location>
</feature>
<evidence type="ECO:0000259" key="2">
    <source>
        <dbReference type="SMART" id="SM01327"/>
    </source>
</evidence>
<reference evidence="4" key="2">
    <citation type="journal article" date="2013" name="G3 (Bethesda)">
        <title>Genomes of Ashbya fungi isolated from insects reveal four mating-type loci, numerous translocations, lack of transposons, and distinct gene duplications.</title>
        <authorList>
            <person name="Dietrich F.S."/>
            <person name="Voegeli S."/>
            <person name="Kuo S."/>
            <person name="Philippsen P."/>
        </authorList>
    </citation>
    <scope>GENOME REANNOTATION</scope>
    <source>
        <strain evidence="4">ATCC 10895 / CBS 109.51 / FGSC 9923 / NRRL Y-1056</strain>
    </source>
</reference>
<feature type="compositionally biased region" description="Low complexity" evidence="1">
    <location>
        <begin position="421"/>
        <end position="435"/>
    </location>
</feature>
<dbReference type="GO" id="GO:0030010">
    <property type="term" value="P:establishment of cell polarity"/>
    <property type="evidence" value="ECO:0000318"/>
    <property type="project" value="GO_Central"/>
</dbReference>
<dbReference type="Pfam" id="PF08632">
    <property type="entry name" value="Zds_C"/>
    <property type="match status" value="1"/>
</dbReference>
<dbReference type="InterPro" id="IPR040206">
    <property type="entry name" value="Zds1/2"/>
</dbReference>
<keyword evidence="4" id="KW-1185">Reference proteome</keyword>
<protein>
    <submittedName>
        <fullName evidence="3">AAL185Wp</fullName>
    </submittedName>
</protein>
<proteinExistence type="predicted"/>
<feature type="region of interest" description="Disordered" evidence="1">
    <location>
        <begin position="263"/>
        <end position="293"/>
    </location>
</feature>
<dbReference type="PANTHER" id="PTHR28089:SF1">
    <property type="entry name" value="PROTEIN ZDS1-RELATED"/>
    <property type="match status" value="1"/>
</dbReference>
<feature type="domain" description="Protein Zds1 C-terminal" evidence="2">
    <location>
        <begin position="931"/>
        <end position="983"/>
    </location>
</feature>
<dbReference type="Proteomes" id="UP000000591">
    <property type="component" value="Chromosome I"/>
</dbReference>